<gene>
    <name evidence="3" type="ORF">J4H91_03840</name>
</gene>
<protein>
    <submittedName>
        <fullName evidence="3">Uncharacterized protein</fullName>
    </submittedName>
</protein>
<sequence>MTFGSRSGGARRPGFGRRILAVISALALGLGALVAGATAAQAATPGLKTVLLYQGNPVTEGQVIPEGAQLTLRVQYSNSEAPIAGTSHTVELGSNVTLGAPPAGATGVSNFMANGNAVTFTFADPWPAGVNQGVFDLNFTVNGVDQTTLEDIEFKLNDESTTVNVVVRNDGDSQENVTEGVAKSRVSPGNLNGFVQRDANGNYTGISPSIIGTPINYRLTVNVPKGETLNDYRIADQLPAYLNYVDGSFTSSLRTWDENGWNRTDTPLSGATTPAAFNPTVNAAERSFTGTMDLVGPAVLTIDYRATVANEADRVALEEALRAKYEERNGAAGNYTLNLDNTATFGPDDTRKRDARISITGNTPGPCIVGCGGTTGFGKGVDWDAPSYEREFITAEDGTIVNAAGAPEPADLTYSFRANLTGFDGRTPNYELNRNVVLVDTLPANAAVTWNTGAAPFIAVTEGTLPLTAGGACTADQADFGTNTTAGTYCVSADGKTLMVNLGQSNQTNVLIAAKASLTSLAGLAQNGETPIQGATRYILPNRANFYVNGNRYDSDRPVYPIELPAEREQGLNDRTAFLKAGPGEVVEVEPGETAKVPYTFTINPARTGVAAADSRIVDVIDHDVFDMSEASDVELQVATIGGTDVTQHISMTLNDDGNLVIQFTEAGKAAVANLTGNLVIRIGLTTWALDGKETLDLHNRATLYGTGENPEYWSEDDQEATSYGDEAEVRKFIYDRGQADWTPTLRAAADADGNLVQERYVYRVDVIARGSFGGVQIIDVVDELPGAVEFVGFVTEANAPTAADPADGPVDIGNGLNASYANGEVTIHQASGTFPEGGRSSVYFAVDVTDGKLPIVNAIGDVEATIVPVGPASVDIEKWTTEENSPGPQYDEETGALLNDGYLGDFDVAPGKGLKAGSPQQINFTVSNDGPDDLRDVTVSDRTVSGAAIEDLVCTFPDGTTGTPDADGKVVWAGGILLPGVQFSCTGTLPALESGQAHSDTARVDAVGVVTGLEVNDEDDWNGYVPVPSIDIEKWTDEGEEPEYDETGKLLNDGFEGDFDEAPGKKLSAGKEQQIRFTVSNDGGEDLVGIVISDKLIGGKGEVENLVCTFPDESKGLEWDGPFAVGEQFECTGTLPALGDSATHADRVTVDGVGAVSGVAVNDADEWHGTTPKPVLTVAGLAVTGGQLGGIIAAALLLLGLGGAAIVLQRRRAQQA</sequence>
<evidence type="ECO:0000313" key="3">
    <source>
        <dbReference type="EMBL" id="MBO1804449.1"/>
    </source>
</evidence>
<name>A0A939LTD4_9MICO</name>
<dbReference type="EMBL" id="JAGDYL010000005">
    <property type="protein sequence ID" value="MBO1804449.1"/>
    <property type="molecule type" value="Genomic_DNA"/>
</dbReference>
<keyword evidence="1" id="KW-1133">Transmembrane helix</keyword>
<feature type="transmembrane region" description="Helical" evidence="1">
    <location>
        <begin position="1189"/>
        <end position="1209"/>
    </location>
</feature>
<keyword evidence="2" id="KW-0732">Signal</keyword>
<feature type="chain" id="PRO_5037436568" evidence="2">
    <location>
        <begin position="43"/>
        <end position="1217"/>
    </location>
</feature>
<organism evidence="3 4">
    <name type="scientific">Leucobacter ruminantium</name>
    <dbReference type="NCBI Taxonomy" id="1289170"/>
    <lineage>
        <taxon>Bacteria</taxon>
        <taxon>Bacillati</taxon>
        <taxon>Actinomycetota</taxon>
        <taxon>Actinomycetes</taxon>
        <taxon>Micrococcales</taxon>
        <taxon>Microbacteriaceae</taxon>
        <taxon>Leucobacter</taxon>
    </lineage>
</organism>
<evidence type="ECO:0000256" key="2">
    <source>
        <dbReference type="SAM" id="SignalP"/>
    </source>
</evidence>
<keyword evidence="4" id="KW-1185">Reference proteome</keyword>
<evidence type="ECO:0000313" key="4">
    <source>
        <dbReference type="Proteomes" id="UP000664398"/>
    </source>
</evidence>
<proteinExistence type="predicted"/>
<dbReference type="AlphaFoldDB" id="A0A939LTD4"/>
<feature type="signal peptide" evidence="2">
    <location>
        <begin position="1"/>
        <end position="42"/>
    </location>
</feature>
<comment type="caution">
    <text evidence="3">The sequence shown here is derived from an EMBL/GenBank/DDBJ whole genome shotgun (WGS) entry which is preliminary data.</text>
</comment>
<reference evidence="3" key="1">
    <citation type="submission" date="2021-03" db="EMBL/GenBank/DDBJ databases">
        <title>Leucobacter chromiisoli sp. nov., isolated from chromium-containing soil of chemical plant.</title>
        <authorList>
            <person name="Xu Z."/>
        </authorList>
    </citation>
    <scope>NUCLEOTIDE SEQUENCE</scope>
    <source>
        <strain evidence="3">A2</strain>
    </source>
</reference>
<keyword evidence="1" id="KW-0812">Transmembrane</keyword>
<dbReference type="RefSeq" id="WP_208044933.1">
    <property type="nucleotide sequence ID" value="NZ_JAGDYL010000005.1"/>
</dbReference>
<keyword evidence="1" id="KW-0472">Membrane</keyword>
<dbReference type="Gene3D" id="2.60.40.740">
    <property type="match status" value="1"/>
</dbReference>
<dbReference type="Proteomes" id="UP000664398">
    <property type="component" value="Unassembled WGS sequence"/>
</dbReference>
<accession>A0A939LTD4</accession>
<evidence type="ECO:0000256" key="1">
    <source>
        <dbReference type="SAM" id="Phobius"/>
    </source>
</evidence>